<accession>A0A1I7YJ12</accession>
<evidence type="ECO:0000313" key="1">
    <source>
        <dbReference type="Proteomes" id="UP000095287"/>
    </source>
</evidence>
<organism evidence="1 2">
    <name type="scientific">Steinernema glaseri</name>
    <dbReference type="NCBI Taxonomy" id="37863"/>
    <lineage>
        <taxon>Eukaryota</taxon>
        <taxon>Metazoa</taxon>
        <taxon>Ecdysozoa</taxon>
        <taxon>Nematoda</taxon>
        <taxon>Chromadorea</taxon>
        <taxon>Rhabditida</taxon>
        <taxon>Tylenchina</taxon>
        <taxon>Panagrolaimomorpha</taxon>
        <taxon>Strongyloidoidea</taxon>
        <taxon>Steinernematidae</taxon>
        <taxon>Steinernema</taxon>
    </lineage>
</organism>
<proteinExistence type="predicted"/>
<evidence type="ECO:0000313" key="2">
    <source>
        <dbReference type="WBParaSite" id="L893_g16910.t1"/>
    </source>
</evidence>
<protein>
    <submittedName>
        <fullName evidence="2">Uncharacterized protein</fullName>
    </submittedName>
</protein>
<keyword evidence="1" id="KW-1185">Reference proteome</keyword>
<dbReference type="WBParaSite" id="L893_g16910.t1">
    <property type="protein sequence ID" value="L893_g16910.t1"/>
    <property type="gene ID" value="L893_g16910"/>
</dbReference>
<name>A0A1I7YJ12_9BILA</name>
<reference evidence="2" key="1">
    <citation type="submission" date="2016-11" db="UniProtKB">
        <authorList>
            <consortium name="WormBaseParasite"/>
        </authorList>
    </citation>
    <scope>IDENTIFICATION</scope>
</reference>
<dbReference type="Proteomes" id="UP000095287">
    <property type="component" value="Unplaced"/>
</dbReference>
<sequence>MGMFDNARESGTLLITCACAEVYPDRGNLSRSSPWKPPPESSWSWSAISTTSVFKVLPPHYDASQTKDYSRRRDK</sequence>
<dbReference type="AlphaFoldDB" id="A0A1I7YJ12"/>